<dbReference type="AlphaFoldDB" id="F2T3V2"/>
<protein>
    <submittedName>
        <fullName evidence="1">Uncharacterized protein</fullName>
    </submittedName>
</protein>
<name>F2T3V2_AJEDA</name>
<reference evidence="1" key="1">
    <citation type="submission" date="2010-03" db="EMBL/GenBank/DDBJ databases">
        <title>Annotation of Blastomyces dermatitidis strain ATCC 18188.</title>
        <authorList>
            <consortium name="The Broad Institute Genome Sequencing Platform"/>
            <consortium name="Broad Institute Genome Sequencing Center for Infectious Disease."/>
            <person name="Cuomo C."/>
            <person name="Klein B."/>
            <person name="Sullivan T."/>
            <person name="Heitman J."/>
            <person name="Young S."/>
            <person name="Zeng Q."/>
            <person name="Gargeya S."/>
            <person name="Alvarado L."/>
            <person name="Berlin A.M."/>
            <person name="Chapman S.B."/>
            <person name="Chen Z."/>
            <person name="Freedman E."/>
            <person name="Gellesch M."/>
            <person name="Goldberg J."/>
            <person name="Griggs A."/>
            <person name="Gujja S."/>
            <person name="Heilman E."/>
            <person name="Heiman D."/>
            <person name="Howarth C."/>
            <person name="Mehta T."/>
            <person name="Neiman D."/>
            <person name="Pearson M."/>
            <person name="Roberts A."/>
            <person name="Saif S."/>
            <person name="Shea T."/>
            <person name="Shenoy N."/>
            <person name="Sisk P."/>
            <person name="Stolte C."/>
            <person name="Sykes S."/>
            <person name="White J."/>
            <person name="Yandava C."/>
            <person name="Haas B."/>
            <person name="Nusbaum C."/>
            <person name="Birren B."/>
        </authorList>
    </citation>
    <scope>NUCLEOTIDE SEQUENCE [LARGE SCALE GENOMIC DNA]</scope>
    <source>
        <strain evidence="1">ATCC 18188</strain>
    </source>
</reference>
<accession>F2T3V2</accession>
<dbReference type="EMBL" id="GG749408">
    <property type="protein sequence ID" value="EGE78104.2"/>
    <property type="molecule type" value="Genomic_DNA"/>
</dbReference>
<dbReference type="HOGENOM" id="CLU_012207_4_0_1"/>
<evidence type="ECO:0000313" key="1">
    <source>
        <dbReference type="EMBL" id="EGE78104.2"/>
    </source>
</evidence>
<dbReference type="OrthoDB" id="3692311at2759"/>
<organism evidence="1">
    <name type="scientific">Ajellomyces dermatitidis (strain ATCC 18188 / CBS 674.68)</name>
    <name type="common">Blastomyces dermatitidis</name>
    <dbReference type="NCBI Taxonomy" id="653446"/>
    <lineage>
        <taxon>Eukaryota</taxon>
        <taxon>Fungi</taxon>
        <taxon>Dikarya</taxon>
        <taxon>Ascomycota</taxon>
        <taxon>Pezizomycotina</taxon>
        <taxon>Eurotiomycetes</taxon>
        <taxon>Eurotiomycetidae</taxon>
        <taxon>Onygenales</taxon>
        <taxon>Ajellomycetaceae</taxon>
        <taxon>Blastomyces</taxon>
    </lineage>
</organism>
<sequence>MLPTVASLYTSSLMASETIAGTGMGLWGNVKIPDISSLKPGENDSDWRMVDWNSSVQFTSLQVFLSEGPWLKERDVHRTSHHFDVQCLNNILAEKEDLATLSYNMVSASSGPGHSMLTYLVDEFPAMTDGVGGDISSCAKFMFGSRTQHGCNHTWGLANCTLGNLSVDSRRVENYKSLTHYINFTFYFLPTATDRDTSTNYLYSATLTERWVNDTSLLRGGRIDMDLWKLDPKVLSARMEVGLNSSWPASFATIYRGTPLPKDPATYEAMGDCSTEALPLYCFVPVEACGFRYVGEVYKCDRSWLALFLIIFPRATDPSAGQRRAKAHHARARYPRLCLVIHAG</sequence>
<dbReference type="Proteomes" id="UP000007802">
    <property type="component" value="Unassembled WGS sequence"/>
</dbReference>
<gene>
    <name evidence="1" type="ORF">BDDG_01041</name>
</gene>
<proteinExistence type="predicted"/>